<dbReference type="eggNOG" id="ENOG5031DC5">
    <property type="taxonomic scope" value="Bacteria"/>
</dbReference>
<sequence length="180" mass="20650">MEIRISTEQLLKILFYVALFLFVGICIESGMYIFNGIYTFTINSYNANFLSLKALYQFDPGHYGVVMLLLSIVTTLKAVLFFVIVKLLHDKNLNLYQPFSTKMYHFLLTLSGLSVVIAFFSYYGLNYLKWLQEKPISLPDLSTFAVGGGDVWFFMGIILFLIAKIFKRGIEIQSDNELTI</sequence>
<gene>
    <name evidence="2" type="ORF">SAMN05444143_11285</name>
</gene>
<feature type="transmembrane region" description="Helical" evidence="1">
    <location>
        <begin position="144"/>
        <end position="163"/>
    </location>
</feature>
<organism evidence="2 3">
    <name type="scientific">Flavobacterium succinicans</name>
    <dbReference type="NCBI Taxonomy" id="29536"/>
    <lineage>
        <taxon>Bacteria</taxon>
        <taxon>Pseudomonadati</taxon>
        <taxon>Bacteroidota</taxon>
        <taxon>Flavobacteriia</taxon>
        <taxon>Flavobacteriales</taxon>
        <taxon>Flavobacteriaceae</taxon>
        <taxon>Flavobacterium</taxon>
    </lineage>
</organism>
<feature type="transmembrane region" description="Helical" evidence="1">
    <location>
        <begin position="106"/>
        <end position="124"/>
    </location>
</feature>
<name>A0A1I4YR37_9FLAO</name>
<proteinExistence type="predicted"/>
<keyword evidence="1" id="KW-0472">Membrane</keyword>
<dbReference type="RefSeq" id="WP_024982105.1">
    <property type="nucleotide sequence ID" value="NZ_CBCRUM010000015.1"/>
</dbReference>
<keyword evidence="1" id="KW-1133">Transmembrane helix</keyword>
<feature type="transmembrane region" description="Helical" evidence="1">
    <location>
        <begin position="13"/>
        <end position="41"/>
    </location>
</feature>
<keyword evidence="1" id="KW-0812">Transmembrane</keyword>
<evidence type="ECO:0000313" key="3">
    <source>
        <dbReference type="Proteomes" id="UP000182961"/>
    </source>
</evidence>
<reference evidence="3" key="1">
    <citation type="submission" date="2016-10" db="EMBL/GenBank/DDBJ databases">
        <authorList>
            <person name="Varghese N."/>
            <person name="Submissions S."/>
        </authorList>
    </citation>
    <scope>NUCLEOTIDE SEQUENCE [LARGE SCALE GENOMIC DNA]</scope>
    <source>
        <strain evidence="3">DSM 4002</strain>
    </source>
</reference>
<accession>A0A1I4YR37</accession>
<dbReference type="AlphaFoldDB" id="A0A1I4YR37"/>
<feature type="transmembrane region" description="Helical" evidence="1">
    <location>
        <begin position="61"/>
        <end position="85"/>
    </location>
</feature>
<evidence type="ECO:0000313" key="2">
    <source>
        <dbReference type="EMBL" id="SFN40482.1"/>
    </source>
</evidence>
<dbReference type="Proteomes" id="UP000182961">
    <property type="component" value="Unassembled WGS sequence"/>
</dbReference>
<evidence type="ECO:0008006" key="4">
    <source>
        <dbReference type="Google" id="ProtNLM"/>
    </source>
</evidence>
<protein>
    <recommendedName>
        <fullName evidence="4">DUF2975 domain-containing protein</fullName>
    </recommendedName>
</protein>
<keyword evidence="3" id="KW-1185">Reference proteome</keyword>
<evidence type="ECO:0000256" key="1">
    <source>
        <dbReference type="SAM" id="Phobius"/>
    </source>
</evidence>
<dbReference type="EMBL" id="FOUT01000012">
    <property type="protein sequence ID" value="SFN40482.1"/>
    <property type="molecule type" value="Genomic_DNA"/>
</dbReference>